<dbReference type="InParanoid" id="D8Q025"/>
<evidence type="ECO:0000313" key="2">
    <source>
        <dbReference type="Proteomes" id="UP000007431"/>
    </source>
</evidence>
<dbReference type="EMBL" id="GL377304">
    <property type="protein sequence ID" value="EFI98961.1"/>
    <property type="molecule type" value="Genomic_DNA"/>
</dbReference>
<accession>D8Q025</accession>
<organism evidence="2">
    <name type="scientific">Schizophyllum commune (strain H4-8 / FGSC 9210)</name>
    <name type="common">Split gill fungus</name>
    <dbReference type="NCBI Taxonomy" id="578458"/>
    <lineage>
        <taxon>Eukaryota</taxon>
        <taxon>Fungi</taxon>
        <taxon>Dikarya</taxon>
        <taxon>Basidiomycota</taxon>
        <taxon>Agaricomycotina</taxon>
        <taxon>Agaricomycetes</taxon>
        <taxon>Agaricomycetidae</taxon>
        <taxon>Agaricales</taxon>
        <taxon>Schizophyllaceae</taxon>
        <taxon>Schizophyllum</taxon>
    </lineage>
</organism>
<dbReference type="AlphaFoldDB" id="D8Q025"/>
<dbReference type="HOGENOM" id="CLU_1622991_0_0_1"/>
<dbReference type="VEuPathDB" id="FungiDB:SCHCODRAFT_02615354"/>
<reference evidence="1 2" key="1">
    <citation type="journal article" date="2010" name="Nat. Biotechnol.">
        <title>Genome sequence of the model mushroom Schizophyllum commune.</title>
        <authorList>
            <person name="Ohm R.A."/>
            <person name="de Jong J.F."/>
            <person name="Lugones L.G."/>
            <person name="Aerts A."/>
            <person name="Kothe E."/>
            <person name="Stajich J.E."/>
            <person name="de Vries R.P."/>
            <person name="Record E."/>
            <person name="Levasseur A."/>
            <person name="Baker S.E."/>
            <person name="Bartholomew K.A."/>
            <person name="Coutinho P.M."/>
            <person name="Erdmann S."/>
            <person name="Fowler T.J."/>
            <person name="Gathman A.C."/>
            <person name="Lombard V."/>
            <person name="Henrissat B."/>
            <person name="Knabe N."/>
            <person name="Kuees U."/>
            <person name="Lilly W.W."/>
            <person name="Lindquist E."/>
            <person name="Lucas S."/>
            <person name="Magnuson J.K."/>
            <person name="Piumi F."/>
            <person name="Raudaskoski M."/>
            <person name="Salamov A."/>
            <person name="Schmutz J."/>
            <person name="Schwarze F.W.M.R."/>
            <person name="vanKuyk P.A."/>
            <person name="Horton J.S."/>
            <person name="Grigoriev I.V."/>
            <person name="Woesten H.A.B."/>
        </authorList>
    </citation>
    <scope>NUCLEOTIDE SEQUENCE [LARGE SCALE GENOMIC DNA]</scope>
    <source>
        <strain evidence="2">H4-8 / FGSC 9210</strain>
    </source>
</reference>
<feature type="non-terminal residue" evidence="1">
    <location>
        <position position="164"/>
    </location>
</feature>
<proteinExistence type="predicted"/>
<dbReference type="Proteomes" id="UP000007431">
    <property type="component" value="Unassembled WGS sequence"/>
</dbReference>
<protein>
    <submittedName>
        <fullName evidence="1">Uncharacterized protein</fullName>
    </submittedName>
</protein>
<name>D8Q025_SCHCM</name>
<gene>
    <name evidence="1" type="ORF">SCHCODRAFT_10785</name>
</gene>
<evidence type="ECO:0000313" key="1">
    <source>
        <dbReference type="EMBL" id="EFI98961.1"/>
    </source>
</evidence>
<keyword evidence="2" id="KW-1185">Reference proteome</keyword>
<sequence length="164" mass="18776">MANKKNKKKAFPSKNGLRLTRKNKGYRVEDGPFHPDGRLTVKISEIDDVYGISTIPAECFQRIGITNATLDTEVTVPQVRQAYAKHERTMANARWKEAKKKRKEKSNQTTDLYPGNVYLTRRRTYDRSGMDDVADLTQNLQLYERAEGRSAFGPGRALVHWDSD</sequence>